<dbReference type="PANTHER" id="PTHR11669:SF8">
    <property type="entry name" value="DNA POLYMERASE III SUBUNIT DELTA"/>
    <property type="match status" value="1"/>
</dbReference>
<dbReference type="EC" id="2.7.7.7" evidence="1"/>
<dbReference type="GO" id="GO:0003887">
    <property type="term" value="F:DNA-directed DNA polymerase activity"/>
    <property type="evidence" value="ECO:0007669"/>
    <property type="project" value="UniProtKB-EC"/>
</dbReference>
<dbReference type="NCBIfam" id="NF006586">
    <property type="entry name" value="PRK09112.1"/>
    <property type="match status" value="1"/>
</dbReference>
<keyword evidence="1" id="KW-0548">Nucleotidyltransferase</keyword>
<dbReference type="Proteomes" id="UP000274201">
    <property type="component" value="Chromosome"/>
</dbReference>
<dbReference type="SUPFAM" id="SSF52540">
    <property type="entry name" value="P-loop containing nucleoside triphosphate hydrolases"/>
    <property type="match status" value="1"/>
</dbReference>
<evidence type="ECO:0000313" key="1">
    <source>
        <dbReference type="EMBL" id="VEJ45348.1"/>
    </source>
</evidence>
<dbReference type="EMBL" id="LR134529">
    <property type="protein sequence ID" value="VEJ45348.1"/>
    <property type="molecule type" value="Genomic_DNA"/>
</dbReference>
<dbReference type="InterPro" id="IPR050238">
    <property type="entry name" value="DNA_Rep/Repair_Clamp_Loader"/>
</dbReference>
<dbReference type="GO" id="GO:0009360">
    <property type="term" value="C:DNA polymerase III complex"/>
    <property type="evidence" value="ECO:0007669"/>
    <property type="project" value="TreeGrafter"/>
</dbReference>
<evidence type="ECO:0000313" key="2">
    <source>
        <dbReference type="Proteomes" id="UP000274201"/>
    </source>
</evidence>
<keyword evidence="1" id="KW-0808">Transferase</keyword>
<reference evidence="1 2" key="1">
    <citation type="submission" date="2018-12" db="EMBL/GenBank/DDBJ databases">
        <authorList>
            <consortium name="Pathogen Informatics"/>
        </authorList>
    </citation>
    <scope>NUCLEOTIDE SEQUENCE [LARGE SCALE GENOMIC DNA]</scope>
    <source>
        <strain evidence="1 2">NCTC12905</strain>
    </source>
</reference>
<dbReference type="InterPro" id="IPR027417">
    <property type="entry name" value="P-loop_NTPase"/>
</dbReference>
<proteinExistence type="predicted"/>
<organism evidence="1 2">
    <name type="scientific">Bartonella vinsonii</name>
    <name type="common">Rochalimaea vinsonii</name>
    <dbReference type="NCBI Taxonomy" id="33047"/>
    <lineage>
        <taxon>Bacteria</taxon>
        <taxon>Pseudomonadati</taxon>
        <taxon>Pseudomonadota</taxon>
        <taxon>Alphaproteobacteria</taxon>
        <taxon>Hyphomicrobiales</taxon>
        <taxon>Bartonellaceae</taxon>
        <taxon>Bartonella</taxon>
    </lineage>
</organism>
<dbReference type="RefSeq" id="WP_126603337.1">
    <property type="nucleotide sequence ID" value="NZ_LR134529.1"/>
</dbReference>
<gene>
    <name evidence="1" type="primary">dnaX_2</name>
    <name evidence="1" type="ORF">NCTC12905_00998</name>
</gene>
<dbReference type="OrthoDB" id="9811073at2"/>
<dbReference type="NCBIfam" id="TIGR00678">
    <property type="entry name" value="holB"/>
    <property type="match status" value="1"/>
</dbReference>
<dbReference type="GO" id="GO:0008408">
    <property type="term" value="F:3'-5' exonuclease activity"/>
    <property type="evidence" value="ECO:0007669"/>
    <property type="project" value="InterPro"/>
</dbReference>
<accession>A0A3S4YZ79</accession>
<dbReference type="STRING" id="1094497.BVwin_07540"/>
<protein>
    <submittedName>
        <fullName evidence="1">DNA polymerase III subunit tau</fullName>
        <ecNumber evidence="1">2.7.7.7</ecNumber>
    </submittedName>
</protein>
<dbReference type="GO" id="GO:0006261">
    <property type="term" value="P:DNA-templated DNA replication"/>
    <property type="evidence" value="ECO:0007669"/>
    <property type="project" value="TreeGrafter"/>
</dbReference>
<dbReference type="PANTHER" id="PTHR11669">
    <property type="entry name" value="REPLICATION FACTOR C / DNA POLYMERASE III GAMMA-TAU SUBUNIT"/>
    <property type="match status" value="1"/>
</dbReference>
<dbReference type="AlphaFoldDB" id="A0A3S4YZ79"/>
<dbReference type="Gene3D" id="3.40.50.300">
    <property type="entry name" value="P-loop containing nucleotide triphosphate hydrolases"/>
    <property type="match status" value="1"/>
</dbReference>
<dbReference type="Pfam" id="PF13177">
    <property type="entry name" value="DNA_pol3_delta2"/>
    <property type="match status" value="1"/>
</dbReference>
<name>A0A3S4YZ79_BARVI</name>
<sequence>MSDVNTLRQYDDIDTVLSPLQNNMIFGHEEARHFLAQMHKAGRLHHALLFEGEQGIGKATLAFHLAWNILSSQKGNFLQPEHNSIIWRQMTKGSHPSLLHISRRFDLKTQKFKTGVLIEDIRDVMHFLSQTSQDNGWRIVIIDPADDMNKSAANAILKTLEEPPKKTLFILITHSLGRLLPTIRSRCQKISLRPLHNDEMKKVLTHIFSHQNLPDEKTIEMVIERSKGNPRKAALLICHSAFEIVRTIDTLLEQSVCNPTVVHALAQTLSSLSSTIQFQQFCDEILDKIQKKATILVEKGELALSKQCAQAWQEIHHEIGETQSFNLDKKQFIINLLFRVHKIIHEGALFP</sequence>
<dbReference type="InterPro" id="IPR004622">
    <property type="entry name" value="DNA_pol_HolB"/>
</dbReference>